<sequence length="720" mass="82075">MSAQLLMQRAWAMLPLIWMGRSLNRFSLSLFPRLHQRFMLGLMLCCVSLTTAIAPVYANSDKPSDKRDPAIEAQLDSMLGAGMYPQSRDEFEQILAMISDTTPVATYVRAWGYRALELVHAERDHDAAIELADRLIERALASNYPTAISEAYAVRIEVLAESNQRQQAIATIVDLDQWLPSVTDERVLFFTHNVAARVLHQAQHFEDALGHYLAAQEAIALNDGAQSLRRRQFLNLHIARLQTELEHFESAMELVEATLEEAKRQNVHHRIPELLLLKGYLQGNIPEHGPRESLITYAETIEWAERLDDTRRVLAARNNMGSVYIQLGEYDHARDVLLKALTIAETQNYETERQFVAFNLADIDVKQGNYEQGISQMREIIALTESAGRQRDYAEMMSYLAIAYGSAERYQEQAETLDELLQLRQRIFRAERDEALSELQARFEAQEKAQQITLLQQENIVQAQQIANTSLQRRIVFLFALSVILAALVLFFAYRSAQRTNKVLNETNESLKEQNLRDPLTQLANRRALQRTLDTFTAKADSESRGAMILIDIDHFKTINDNFGHTAGDEVLITIAQRLKQFIHSNDLVVRWGGEEFVIFMPDIRGRDVVEITRELLRLFAAQPVTFEQQNIPVSATAGVIDLPLQGSTLDDCNWEECLRLADSLLYLGKLHGRNQAHYLHGITQPIDVVKEQIFRDFDHANSQGWLQIESIPSPVSVQR</sequence>
<dbReference type="SMART" id="SM00028">
    <property type="entry name" value="TPR"/>
    <property type="match status" value="3"/>
</dbReference>
<evidence type="ECO:0000256" key="2">
    <source>
        <dbReference type="ARBA" id="ARBA00012528"/>
    </source>
</evidence>
<proteinExistence type="predicted"/>
<dbReference type="PANTHER" id="PTHR45138:SF9">
    <property type="entry name" value="DIGUANYLATE CYCLASE DGCM-RELATED"/>
    <property type="match status" value="1"/>
</dbReference>
<evidence type="ECO:0000256" key="4">
    <source>
        <dbReference type="PROSITE-ProRule" id="PRU00339"/>
    </source>
</evidence>
<keyword evidence="9" id="KW-1185">Reference proteome</keyword>
<keyword evidence="6" id="KW-0472">Membrane</keyword>
<name>A0A552X0A3_9GAMM</name>
<dbReference type="InterPro" id="IPR011990">
    <property type="entry name" value="TPR-like_helical_dom_sf"/>
</dbReference>
<dbReference type="Gene3D" id="1.25.40.10">
    <property type="entry name" value="Tetratricopeptide repeat domain"/>
    <property type="match status" value="2"/>
</dbReference>
<evidence type="ECO:0000256" key="1">
    <source>
        <dbReference type="ARBA" id="ARBA00001946"/>
    </source>
</evidence>
<evidence type="ECO:0000256" key="5">
    <source>
        <dbReference type="SAM" id="Coils"/>
    </source>
</evidence>
<dbReference type="Pfam" id="PF00990">
    <property type="entry name" value="GGDEF"/>
    <property type="match status" value="1"/>
</dbReference>
<feature type="transmembrane region" description="Helical" evidence="6">
    <location>
        <begin position="475"/>
        <end position="494"/>
    </location>
</feature>
<dbReference type="EC" id="2.7.7.65" evidence="2"/>
<dbReference type="InterPro" id="IPR000160">
    <property type="entry name" value="GGDEF_dom"/>
</dbReference>
<comment type="caution">
    <text evidence="8">The sequence shown here is derived from an EMBL/GenBank/DDBJ whole genome shotgun (WGS) entry which is preliminary data.</text>
</comment>
<dbReference type="SUPFAM" id="SSF48452">
    <property type="entry name" value="TPR-like"/>
    <property type="match status" value="2"/>
</dbReference>
<dbReference type="Proteomes" id="UP000320359">
    <property type="component" value="Unassembled WGS sequence"/>
</dbReference>
<dbReference type="FunFam" id="3.30.70.270:FF:000001">
    <property type="entry name" value="Diguanylate cyclase domain protein"/>
    <property type="match status" value="1"/>
</dbReference>
<dbReference type="OrthoDB" id="6191081at2"/>
<comment type="cofactor">
    <cofactor evidence="1">
        <name>Mg(2+)</name>
        <dbReference type="ChEBI" id="CHEBI:18420"/>
    </cofactor>
</comment>
<dbReference type="EMBL" id="VJWL01000003">
    <property type="protein sequence ID" value="TRW48488.1"/>
    <property type="molecule type" value="Genomic_DNA"/>
</dbReference>
<dbReference type="Pfam" id="PF13181">
    <property type="entry name" value="TPR_8"/>
    <property type="match status" value="1"/>
</dbReference>
<dbReference type="PROSITE" id="PS50887">
    <property type="entry name" value="GGDEF"/>
    <property type="match status" value="1"/>
</dbReference>
<feature type="repeat" description="TPR" evidence="4">
    <location>
        <begin position="314"/>
        <end position="347"/>
    </location>
</feature>
<evidence type="ECO:0000313" key="8">
    <source>
        <dbReference type="EMBL" id="TRW48488.1"/>
    </source>
</evidence>
<evidence type="ECO:0000256" key="6">
    <source>
        <dbReference type="SAM" id="Phobius"/>
    </source>
</evidence>
<protein>
    <recommendedName>
        <fullName evidence="2">diguanylate cyclase</fullName>
        <ecNumber evidence="2">2.7.7.65</ecNumber>
    </recommendedName>
</protein>
<accession>A0A552X0A3</accession>
<dbReference type="CDD" id="cd01949">
    <property type="entry name" value="GGDEF"/>
    <property type="match status" value="1"/>
</dbReference>
<feature type="coiled-coil region" evidence="5">
    <location>
        <begin position="238"/>
        <end position="265"/>
    </location>
</feature>
<keyword evidence="6" id="KW-1133">Transmembrane helix</keyword>
<dbReference type="InterPro" id="IPR050469">
    <property type="entry name" value="Diguanylate_Cyclase"/>
</dbReference>
<comment type="catalytic activity">
    <reaction evidence="3">
        <text>2 GTP = 3',3'-c-di-GMP + 2 diphosphate</text>
        <dbReference type="Rhea" id="RHEA:24898"/>
        <dbReference type="ChEBI" id="CHEBI:33019"/>
        <dbReference type="ChEBI" id="CHEBI:37565"/>
        <dbReference type="ChEBI" id="CHEBI:58805"/>
        <dbReference type="EC" id="2.7.7.65"/>
    </reaction>
</comment>
<dbReference type="PROSITE" id="PS50005">
    <property type="entry name" value="TPR"/>
    <property type="match status" value="1"/>
</dbReference>
<keyword evidence="5" id="KW-0175">Coiled coil</keyword>
<dbReference type="InterPro" id="IPR019734">
    <property type="entry name" value="TPR_rpt"/>
</dbReference>
<organism evidence="8 9">
    <name type="scientific">Aliidiomarina halalkaliphila</name>
    <dbReference type="NCBI Taxonomy" id="2593535"/>
    <lineage>
        <taxon>Bacteria</taxon>
        <taxon>Pseudomonadati</taxon>
        <taxon>Pseudomonadota</taxon>
        <taxon>Gammaproteobacteria</taxon>
        <taxon>Alteromonadales</taxon>
        <taxon>Idiomarinaceae</taxon>
        <taxon>Aliidiomarina</taxon>
    </lineage>
</organism>
<dbReference type="GO" id="GO:0052621">
    <property type="term" value="F:diguanylate cyclase activity"/>
    <property type="evidence" value="ECO:0007669"/>
    <property type="project" value="UniProtKB-EC"/>
</dbReference>
<dbReference type="SUPFAM" id="SSF55073">
    <property type="entry name" value="Nucleotide cyclase"/>
    <property type="match status" value="1"/>
</dbReference>
<feature type="domain" description="GGDEF" evidence="7">
    <location>
        <begin position="544"/>
        <end position="682"/>
    </location>
</feature>
<dbReference type="InterPro" id="IPR043128">
    <property type="entry name" value="Rev_trsase/Diguanyl_cyclase"/>
</dbReference>
<dbReference type="InterPro" id="IPR029787">
    <property type="entry name" value="Nucleotide_cyclase"/>
</dbReference>
<evidence type="ECO:0000256" key="3">
    <source>
        <dbReference type="ARBA" id="ARBA00034247"/>
    </source>
</evidence>
<evidence type="ECO:0000313" key="9">
    <source>
        <dbReference type="Proteomes" id="UP000320359"/>
    </source>
</evidence>
<dbReference type="NCBIfam" id="TIGR00254">
    <property type="entry name" value="GGDEF"/>
    <property type="match status" value="1"/>
</dbReference>
<keyword evidence="6" id="KW-0812">Transmembrane</keyword>
<reference evidence="8 9" key="1">
    <citation type="submission" date="2019-07" db="EMBL/GenBank/DDBJ databases">
        <authorList>
            <person name="Yang M."/>
            <person name="Zhao D."/>
            <person name="Xiang H."/>
        </authorList>
    </citation>
    <scope>NUCLEOTIDE SEQUENCE [LARGE SCALE GENOMIC DNA]</scope>
    <source>
        <strain evidence="8 9">IM1326</strain>
    </source>
</reference>
<evidence type="ECO:0000259" key="7">
    <source>
        <dbReference type="PROSITE" id="PS50887"/>
    </source>
</evidence>
<dbReference type="PANTHER" id="PTHR45138">
    <property type="entry name" value="REGULATORY COMPONENTS OF SENSORY TRANSDUCTION SYSTEM"/>
    <property type="match status" value="1"/>
</dbReference>
<dbReference type="SMART" id="SM00267">
    <property type="entry name" value="GGDEF"/>
    <property type="match status" value="1"/>
</dbReference>
<dbReference type="AlphaFoldDB" id="A0A552X0A3"/>
<gene>
    <name evidence="8" type="ORF">FM042_09985</name>
</gene>
<keyword evidence="4" id="KW-0802">TPR repeat</keyword>
<dbReference type="Gene3D" id="3.30.70.270">
    <property type="match status" value="1"/>
</dbReference>